<dbReference type="SUPFAM" id="SSF53335">
    <property type="entry name" value="S-adenosyl-L-methionine-dependent methyltransferases"/>
    <property type="match status" value="1"/>
</dbReference>
<evidence type="ECO:0000256" key="9">
    <source>
        <dbReference type="ARBA" id="ARBA00031350"/>
    </source>
</evidence>
<comment type="subcellular location">
    <subcellularLocation>
        <location evidence="1">Cytoplasm</location>
    </subcellularLocation>
</comment>
<keyword evidence="5" id="KW-0489">Methyltransferase</keyword>
<dbReference type="GO" id="GO:0043025">
    <property type="term" value="C:neuronal cell body"/>
    <property type="evidence" value="ECO:0007669"/>
    <property type="project" value="EnsemblMetazoa"/>
</dbReference>
<comment type="catalytic activity">
    <reaction evidence="10">
        <text>[protein]-L-isoaspartate + S-adenosyl-L-methionine = [protein]-L-isoaspartate alpha-methyl ester + S-adenosyl-L-homocysteine</text>
        <dbReference type="Rhea" id="RHEA:12705"/>
        <dbReference type="Rhea" id="RHEA-COMP:12143"/>
        <dbReference type="Rhea" id="RHEA-COMP:12144"/>
        <dbReference type="ChEBI" id="CHEBI:57856"/>
        <dbReference type="ChEBI" id="CHEBI:59789"/>
        <dbReference type="ChEBI" id="CHEBI:90596"/>
        <dbReference type="ChEBI" id="CHEBI:90598"/>
        <dbReference type="EC" id="2.1.1.77"/>
    </reaction>
    <physiologicalReaction direction="left-to-right" evidence="10">
        <dbReference type="Rhea" id="RHEA:12706"/>
    </physiologicalReaction>
</comment>
<dbReference type="GO" id="GO:0005829">
    <property type="term" value="C:cytosol"/>
    <property type="evidence" value="ECO:0007669"/>
    <property type="project" value="EnsemblMetazoa"/>
</dbReference>
<dbReference type="PANTHER" id="PTHR11579">
    <property type="entry name" value="PROTEIN-L-ISOASPARTATE O-METHYLTRANSFERASE"/>
    <property type="match status" value="1"/>
</dbReference>
<evidence type="ECO:0000256" key="7">
    <source>
        <dbReference type="ARBA" id="ARBA00022691"/>
    </source>
</evidence>
<protein>
    <recommendedName>
        <fullName evidence="11">Protein-L-isoaspartate(D-aspartate) O-methyltransferase</fullName>
        <ecNumber evidence="3">2.1.1.77</ecNumber>
    </recommendedName>
    <alternativeName>
        <fullName evidence="9">L-isoaspartyl protein carboxyl methyltransferase</fullName>
    </alternativeName>
    <alternativeName>
        <fullName evidence="12">Protein L-isoaspartyl/D-aspartyl methyltransferase</fullName>
    </alternativeName>
    <alternativeName>
        <fullName evidence="8">Protein-beta-aspartate methyltransferase</fullName>
    </alternativeName>
</protein>
<keyword evidence="14" id="KW-1185">Reference proteome</keyword>
<dbReference type="GO" id="GO:0010506">
    <property type="term" value="P:regulation of autophagy"/>
    <property type="evidence" value="ECO:0007669"/>
    <property type="project" value="EnsemblMetazoa"/>
</dbReference>
<organism evidence="13 14">
    <name type="scientific">Pristionchus pacificus</name>
    <name type="common">Parasitic nematode worm</name>
    <dbReference type="NCBI Taxonomy" id="54126"/>
    <lineage>
        <taxon>Eukaryota</taxon>
        <taxon>Metazoa</taxon>
        <taxon>Ecdysozoa</taxon>
        <taxon>Nematoda</taxon>
        <taxon>Chromadorea</taxon>
        <taxon>Rhabditida</taxon>
        <taxon>Rhabditina</taxon>
        <taxon>Diplogasteromorpha</taxon>
        <taxon>Diplogasteroidea</taxon>
        <taxon>Neodiplogasteridae</taxon>
        <taxon>Pristionchus</taxon>
    </lineage>
</organism>
<dbReference type="Pfam" id="PF01135">
    <property type="entry name" value="PCMT"/>
    <property type="match status" value="1"/>
</dbReference>
<dbReference type="FunFam" id="3.40.50.150:FF:000027">
    <property type="entry name" value="Protein-L-isoaspartate O-methyltransferase"/>
    <property type="match status" value="1"/>
</dbReference>
<dbReference type="EC" id="2.1.1.77" evidence="3"/>
<accession>A0A8R1UJT5</accession>
<dbReference type="GO" id="GO:0004719">
    <property type="term" value="F:protein-L-isoaspartate (D-aspartate) O-methyltransferase activity"/>
    <property type="evidence" value="ECO:0000318"/>
    <property type="project" value="GO_Central"/>
</dbReference>
<keyword evidence="4" id="KW-0963">Cytoplasm</keyword>
<reference evidence="14" key="1">
    <citation type="journal article" date="2008" name="Nat. Genet.">
        <title>The Pristionchus pacificus genome provides a unique perspective on nematode lifestyle and parasitism.</title>
        <authorList>
            <person name="Dieterich C."/>
            <person name="Clifton S.W."/>
            <person name="Schuster L.N."/>
            <person name="Chinwalla A."/>
            <person name="Delehaunty K."/>
            <person name="Dinkelacker I."/>
            <person name="Fulton L."/>
            <person name="Fulton R."/>
            <person name="Godfrey J."/>
            <person name="Minx P."/>
            <person name="Mitreva M."/>
            <person name="Roeseler W."/>
            <person name="Tian H."/>
            <person name="Witte H."/>
            <person name="Yang S.P."/>
            <person name="Wilson R.K."/>
            <person name="Sommer R.J."/>
        </authorList>
    </citation>
    <scope>NUCLEOTIDE SEQUENCE [LARGE SCALE GENOMIC DNA]</scope>
    <source>
        <strain evidence="14">PS312</strain>
    </source>
</reference>
<dbReference type="NCBIfam" id="TIGR00080">
    <property type="entry name" value="pimt"/>
    <property type="match status" value="1"/>
</dbReference>
<evidence type="ECO:0000256" key="10">
    <source>
        <dbReference type="ARBA" id="ARBA00035815"/>
    </source>
</evidence>
<proteinExistence type="inferred from homology"/>
<dbReference type="OrthoDB" id="73890at2759"/>
<dbReference type="Proteomes" id="UP000005239">
    <property type="component" value="Unassembled WGS sequence"/>
</dbReference>
<sequence length="223" mass="24073">MAWTCDGGSNAEMVQKLRAAGQFSSNRVEAAMMAVDRGDFSPSNPYRDSPQGIGYNATITAPHMHANALQRLADHLFEGAKALDVGSGSGYLTAAMAIMVGPNGKVVGIEHIPQLVEMGRRNIEKSHGNLLRSGRIELVEGDGRVGWPIEGGYNAIHVGAAASTLPMELVRQLADGGRMVIPVGTAHQEFIQIDREGDKFKQKTLHGVIYVPLTSKDEQLKKW</sequence>
<dbReference type="Gene3D" id="3.40.50.150">
    <property type="entry name" value="Vaccinia Virus protein VP39"/>
    <property type="match status" value="1"/>
</dbReference>
<dbReference type="EnsemblMetazoa" id="PPA30209.1">
    <property type="protein sequence ID" value="PPA30209.1"/>
    <property type="gene ID" value="WBGene00203077"/>
</dbReference>
<dbReference type="CDD" id="cd02440">
    <property type="entry name" value="AdoMet_MTases"/>
    <property type="match status" value="1"/>
</dbReference>
<evidence type="ECO:0000256" key="1">
    <source>
        <dbReference type="ARBA" id="ARBA00004496"/>
    </source>
</evidence>
<evidence type="ECO:0000256" key="12">
    <source>
        <dbReference type="ARBA" id="ARBA00042126"/>
    </source>
</evidence>
<keyword evidence="7" id="KW-0949">S-adenosyl-L-methionine</keyword>
<gene>
    <name evidence="13" type="primary">WBGene00203077</name>
</gene>
<dbReference type="GO" id="GO:0042594">
    <property type="term" value="P:response to starvation"/>
    <property type="evidence" value="ECO:0007669"/>
    <property type="project" value="EnsemblMetazoa"/>
</dbReference>
<comment type="similarity">
    <text evidence="2">Belongs to the methyltransferase superfamily. L-isoaspartyl/D-aspartyl protein methyltransferase family.</text>
</comment>
<dbReference type="GO" id="GO:0030424">
    <property type="term" value="C:axon"/>
    <property type="evidence" value="ECO:0007669"/>
    <property type="project" value="EnsemblMetazoa"/>
</dbReference>
<dbReference type="GO" id="GO:0032259">
    <property type="term" value="P:methylation"/>
    <property type="evidence" value="ECO:0007669"/>
    <property type="project" value="UniProtKB-KW"/>
</dbReference>
<dbReference type="PANTHER" id="PTHR11579:SF0">
    <property type="entry name" value="PROTEIN-L-ISOASPARTATE(D-ASPARTATE) O-METHYLTRANSFERASE"/>
    <property type="match status" value="1"/>
</dbReference>
<reference evidence="13" key="2">
    <citation type="submission" date="2022-06" db="UniProtKB">
        <authorList>
            <consortium name="EnsemblMetazoa"/>
        </authorList>
    </citation>
    <scope>IDENTIFICATION</scope>
    <source>
        <strain evidence="13">PS312</strain>
    </source>
</reference>
<keyword evidence="6" id="KW-0808">Transferase</keyword>
<name>A0A2A6CS51_PRIPA</name>
<dbReference type="GO" id="GO:0005737">
    <property type="term" value="C:cytoplasm"/>
    <property type="evidence" value="ECO:0000318"/>
    <property type="project" value="GO_Central"/>
</dbReference>
<dbReference type="InterPro" id="IPR000682">
    <property type="entry name" value="PCMT"/>
</dbReference>
<evidence type="ECO:0000256" key="2">
    <source>
        <dbReference type="ARBA" id="ARBA00005369"/>
    </source>
</evidence>
<dbReference type="InterPro" id="IPR029063">
    <property type="entry name" value="SAM-dependent_MTases_sf"/>
</dbReference>
<evidence type="ECO:0000256" key="3">
    <source>
        <dbReference type="ARBA" id="ARBA00011890"/>
    </source>
</evidence>
<evidence type="ECO:0000256" key="11">
    <source>
        <dbReference type="ARBA" id="ARBA00040923"/>
    </source>
</evidence>
<evidence type="ECO:0000256" key="6">
    <source>
        <dbReference type="ARBA" id="ARBA00022679"/>
    </source>
</evidence>
<evidence type="ECO:0000313" key="13">
    <source>
        <dbReference type="EnsemblMetazoa" id="PPA30209.1"/>
    </source>
</evidence>
<evidence type="ECO:0000313" key="14">
    <source>
        <dbReference type="Proteomes" id="UP000005239"/>
    </source>
</evidence>
<dbReference type="AlphaFoldDB" id="A0A2A6CS51"/>
<dbReference type="GO" id="GO:0033555">
    <property type="term" value="P:multicellular organismal response to stress"/>
    <property type="evidence" value="ECO:0007669"/>
    <property type="project" value="EnsemblMetazoa"/>
</dbReference>
<evidence type="ECO:0000256" key="5">
    <source>
        <dbReference type="ARBA" id="ARBA00022603"/>
    </source>
</evidence>
<accession>A0A2A6CS51</accession>
<evidence type="ECO:0000256" key="4">
    <source>
        <dbReference type="ARBA" id="ARBA00022490"/>
    </source>
</evidence>
<evidence type="ECO:0000256" key="8">
    <source>
        <dbReference type="ARBA" id="ARBA00031323"/>
    </source>
</evidence>